<gene>
    <name evidence="1" type="ORF">Prum_054820</name>
</gene>
<accession>A0A6V8L8E3</accession>
<proteinExistence type="predicted"/>
<dbReference type="EMBL" id="BLPG01000001">
    <property type="protein sequence ID" value="GFJ91840.1"/>
    <property type="molecule type" value="Genomic_DNA"/>
</dbReference>
<name>A0A6V8L8E3_9ACTN</name>
<organism evidence="1 2">
    <name type="scientific">Phytohabitans rumicis</name>
    <dbReference type="NCBI Taxonomy" id="1076125"/>
    <lineage>
        <taxon>Bacteria</taxon>
        <taxon>Bacillati</taxon>
        <taxon>Actinomycetota</taxon>
        <taxon>Actinomycetes</taxon>
        <taxon>Micromonosporales</taxon>
        <taxon>Micromonosporaceae</taxon>
    </lineage>
</organism>
<reference evidence="1 2" key="2">
    <citation type="submission" date="2020-03" db="EMBL/GenBank/DDBJ databases">
        <authorList>
            <person name="Ichikawa N."/>
            <person name="Kimura A."/>
            <person name="Kitahashi Y."/>
            <person name="Uohara A."/>
        </authorList>
    </citation>
    <scope>NUCLEOTIDE SEQUENCE [LARGE SCALE GENOMIC DNA]</scope>
    <source>
        <strain evidence="1 2">NBRC 108638</strain>
    </source>
</reference>
<reference evidence="1 2" key="1">
    <citation type="submission" date="2020-03" db="EMBL/GenBank/DDBJ databases">
        <title>Whole genome shotgun sequence of Phytohabitans rumicis NBRC 108638.</title>
        <authorList>
            <person name="Komaki H."/>
            <person name="Tamura T."/>
        </authorList>
    </citation>
    <scope>NUCLEOTIDE SEQUENCE [LARGE SCALE GENOMIC DNA]</scope>
    <source>
        <strain evidence="1 2">NBRC 108638</strain>
    </source>
</reference>
<dbReference type="RefSeq" id="WP_173078847.1">
    <property type="nucleotide sequence ID" value="NZ_BLPG01000001.1"/>
</dbReference>
<comment type="caution">
    <text evidence="1">The sequence shown here is derived from an EMBL/GenBank/DDBJ whole genome shotgun (WGS) entry which is preliminary data.</text>
</comment>
<sequence length="125" mass="14238">MLDLDEYTVLVLAFEQYDLVDQQDLDEPPVVRAFREACAALTPDLEVAFMQTRRVHDLLRHVADREFDVLTVDGEALLHQRFGLLYLAGKLDYGVEPRLTVAPRDELPITGGRLFFGGSGQHRWP</sequence>
<keyword evidence="2" id="KW-1185">Reference proteome</keyword>
<evidence type="ECO:0000313" key="1">
    <source>
        <dbReference type="EMBL" id="GFJ91840.1"/>
    </source>
</evidence>
<dbReference type="AlphaFoldDB" id="A0A6V8L8E3"/>
<protein>
    <submittedName>
        <fullName evidence="1">Uncharacterized protein</fullName>
    </submittedName>
</protein>
<evidence type="ECO:0000313" key="2">
    <source>
        <dbReference type="Proteomes" id="UP000482960"/>
    </source>
</evidence>
<dbReference type="Proteomes" id="UP000482960">
    <property type="component" value="Unassembled WGS sequence"/>
</dbReference>